<evidence type="ECO:0000313" key="1">
    <source>
        <dbReference type="EMBL" id="KAJ7367630.1"/>
    </source>
</evidence>
<sequence>MPRMHIIHPENLFCLLNSYSRDHKNTYCLFQLDINIVKNSTNIAKSEIWRKGWDFNPFTERMVGANKSHSIGGISYFECLRVDPVVIAATLARITNDGKRGSHEVIRGEGMAHIFGGAAVQPKGVRWKIAVHGQDRRWIDE</sequence>
<dbReference type="AlphaFoldDB" id="A0AAD7F6E0"/>
<proteinExistence type="predicted"/>
<evidence type="ECO:0000313" key="2">
    <source>
        <dbReference type="Proteomes" id="UP001218218"/>
    </source>
</evidence>
<organism evidence="1 2">
    <name type="scientific">Mycena albidolilacea</name>
    <dbReference type="NCBI Taxonomy" id="1033008"/>
    <lineage>
        <taxon>Eukaryota</taxon>
        <taxon>Fungi</taxon>
        <taxon>Dikarya</taxon>
        <taxon>Basidiomycota</taxon>
        <taxon>Agaricomycotina</taxon>
        <taxon>Agaricomycetes</taxon>
        <taxon>Agaricomycetidae</taxon>
        <taxon>Agaricales</taxon>
        <taxon>Marasmiineae</taxon>
        <taxon>Mycenaceae</taxon>
        <taxon>Mycena</taxon>
    </lineage>
</organism>
<name>A0AAD7F6E0_9AGAR</name>
<dbReference type="EMBL" id="JARIHO010000001">
    <property type="protein sequence ID" value="KAJ7367630.1"/>
    <property type="molecule type" value="Genomic_DNA"/>
</dbReference>
<gene>
    <name evidence="1" type="ORF">DFH08DRAFT_795777</name>
</gene>
<accession>A0AAD7F6E0</accession>
<protein>
    <submittedName>
        <fullName evidence="1">Uncharacterized protein</fullName>
    </submittedName>
</protein>
<reference evidence="1" key="1">
    <citation type="submission" date="2023-03" db="EMBL/GenBank/DDBJ databases">
        <title>Massive genome expansion in bonnet fungi (Mycena s.s.) driven by repeated elements and novel gene families across ecological guilds.</title>
        <authorList>
            <consortium name="Lawrence Berkeley National Laboratory"/>
            <person name="Harder C.B."/>
            <person name="Miyauchi S."/>
            <person name="Viragh M."/>
            <person name="Kuo A."/>
            <person name="Thoen E."/>
            <person name="Andreopoulos B."/>
            <person name="Lu D."/>
            <person name="Skrede I."/>
            <person name="Drula E."/>
            <person name="Henrissat B."/>
            <person name="Morin E."/>
            <person name="Kohler A."/>
            <person name="Barry K."/>
            <person name="LaButti K."/>
            <person name="Morin E."/>
            <person name="Salamov A."/>
            <person name="Lipzen A."/>
            <person name="Mereny Z."/>
            <person name="Hegedus B."/>
            <person name="Baldrian P."/>
            <person name="Stursova M."/>
            <person name="Weitz H."/>
            <person name="Taylor A."/>
            <person name="Grigoriev I.V."/>
            <person name="Nagy L.G."/>
            <person name="Martin F."/>
            <person name="Kauserud H."/>
        </authorList>
    </citation>
    <scope>NUCLEOTIDE SEQUENCE</scope>
    <source>
        <strain evidence="1">CBHHK002</strain>
    </source>
</reference>
<keyword evidence="2" id="KW-1185">Reference proteome</keyword>
<dbReference type="Proteomes" id="UP001218218">
    <property type="component" value="Unassembled WGS sequence"/>
</dbReference>
<comment type="caution">
    <text evidence="1">The sequence shown here is derived from an EMBL/GenBank/DDBJ whole genome shotgun (WGS) entry which is preliminary data.</text>
</comment>